<reference evidence="1" key="1">
    <citation type="submission" date="2018-02" db="EMBL/GenBank/DDBJ databases">
        <title>Rhizophora mucronata_Transcriptome.</title>
        <authorList>
            <person name="Meera S.P."/>
            <person name="Sreeshan A."/>
            <person name="Augustine A."/>
        </authorList>
    </citation>
    <scope>NUCLEOTIDE SEQUENCE</scope>
    <source>
        <tissue evidence="1">Leaf</tissue>
    </source>
</reference>
<dbReference type="AlphaFoldDB" id="A0A2P2QUM6"/>
<organism evidence="1">
    <name type="scientific">Rhizophora mucronata</name>
    <name type="common">Asiatic mangrove</name>
    <dbReference type="NCBI Taxonomy" id="61149"/>
    <lineage>
        <taxon>Eukaryota</taxon>
        <taxon>Viridiplantae</taxon>
        <taxon>Streptophyta</taxon>
        <taxon>Embryophyta</taxon>
        <taxon>Tracheophyta</taxon>
        <taxon>Spermatophyta</taxon>
        <taxon>Magnoliopsida</taxon>
        <taxon>eudicotyledons</taxon>
        <taxon>Gunneridae</taxon>
        <taxon>Pentapetalae</taxon>
        <taxon>rosids</taxon>
        <taxon>fabids</taxon>
        <taxon>Malpighiales</taxon>
        <taxon>Rhizophoraceae</taxon>
        <taxon>Rhizophora</taxon>
    </lineage>
</organism>
<accession>A0A2P2QUM6</accession>
<protein>
    <submittedName>
        <fullName evidence="1">Uncharacterized protein</fullName>
    </submittedName>
</protein>
<sequence length="41" mass="4974">MKNINWQMEKYCCSTDDVRRTCHLWQLQVTNLEKISVNLCK</sequence>
<name>A0A2P2QUM6_RHIMU</name>
<dbReference type="EMBL" id="GGEC01090097">
    <property type="protein sequence ID" value="MBX70581.1"/>
    <property type="molecule type" value="Transcribed_RNA"/>
</dbReference>
<evidence type="ECO:0000313" key="1">
    <source>
        <dbReference type="EMBL" id="MBX70581.1"/>
    </source>
</evidence>
<proteinExistence type="predicted"/>